<sequence length="479" mass="53805">MYEKIIKADLGADVKIIDLRTDTISKPTQEMREAMYVAELGDDVYGEDPTVIELERRCAELLGKEDAVFLVSGTMANLIAIMVHCPIRGSEVISGDKSHTFRLEQGGASQIAGIQTVTLKNKEDGTFDLDELRDKIRKNPDIHEPISSLILVENTHNLCGGKVLPLEWLEKVNHIAGEHNIPIHMDGARLMNAATYLKVTPRRVVRDVDSVCFCLSKGLGCPVGAILCGNSQFIAKARRVRKVLGGGWRQAGVLAAAGLVAIDTMIDRLKIDHEHAYEIAKAIHQTRSNLFKVQLSKVQTNILLMYIDTTKVDIRELQRRLQTVMDSDEVRASVRCSSLKSNCVRFVLYHEITDEDVTNAIRKIQLIISCDSYFLDYLGGTIADLKSPVAWVDLKEVETNIIKLYYRHPSRGIAEFSRRLREIEEGDPVKVSLVVSARSGMDYLRLATYWEITDEDTRLAAMKLVYVIEEFGRNFVSKI</sequence>
<keyword evidence="3" id="KW-0663">Pyridoxal phosphate</keyword>
<name>A0A9N9XK06_PHYSR</name>
<accession>A0A9N9XK06</accession>
<evidence type="ECO:0000256" key="1">
    <source>
        <dbReference type="ARBA" id="ARBA00001933"/>
    </source>
</evidence>
<evidence type="ECO:0000256" key="3">
    <source>
        <dbReference type="ARBA" id="ARBA00022898"/>
    </source>
</evidence>
<dbReference type="InterPro" id="IPR023603">
    <property type="entry name" value="Low_specificity_L-TA-like"/>
</dbReference>
<keyword evidence="7" id="KW-1185">Reference proteome</keyword>
<evidence type="ECO:0000313" key="7">
    <source>
        <dbReference type="Proteomes" id="UP001153712"/>
    </source>
</evidence>
<dbReference type="GO" id="GO:0006545">
    <property type="term" value="P:glycine biosynthetic process"/>
    <property type="evidence" value="ECO:0007669"/>
    <property type="project" value="TreeGrafter"/>
</dbReference>
<organism evidence="6 7">
    <name type="scientific">Phyllotreta striolata</name>
    <name type="common">Striped flea beetle</name>
    <name type="synonym">Crioceris striolata</name>
    <dbReference type="NCBI Taxonomy" id="444603"/>
    <lineage>
        <taxon>Eukaryota</taxon>
        <taxon>Metazoa</taxon>
        <taxon>Ecdysozoa</taxon>
        <taxon>Arthropoda</taxon>
        <taxon>Hexapoda</taxon>
        <taxon>Insecta</taxon>
        <taxon>Pterygota</taxon>
        <taxon>Neoptera</taxon>
        <taxon>Endopterygota</taxon>
        <taxon>Coleoptera</taxon>
        <taxon>Polyphaga</taxon>
        <taxon>Cucujiformia</taxon>
        <taxon>Chrysomeloidea</taxon>
        <taxon>Chrysomelidae</taxon>
        <taxon>Galerucinae</taxon>
        <taxon>Alticini</taxon>
        <taxon>Phyllotreta</taxon>
    </lineage>
</organism>
<gene>
    <name evidence="6" type="ORF">PHYEVI_LOCUS3282</name>
</gene>
<dbReference type="Gene3D" id="3.90.1150.10">
    <property type="entry name" value="Aspartate Aminotransferase, domain 1"/>
    <property type="match status" value="2"/>
</dbReference>
<dbReference type="InterPro" id="IPR015421">
    <property type="entry name" value="PyrdxlP-dep_Trfase_major"/>
</dbReference>
<keyword evidence="4" id="KW-0456">Lyase</keyword>
<evidence type="ECO:0000259" key="5">
    <source>
        <dbReference type="Pfam" id="PF01212"/>
    </source>
</evidence>
<dbReference type="GO" id="GO:0005829">
    <property type="term" value="C:cytosol"/>
    <property type="evidence" value="ECO:0007669"/>
    <property type="project" value="TreeGrafter"/>
</dbReference>
<evidence type="ECO:0000256" key="2">
    <source>
        <dbReference type="ARBA" id="ARBA00006966"/>
    </source>
</evidence>
<dbReference type="InterPro" id="IPR015422">
    <property type="entry name" value="PyrdxlP-dep_Trfase_small"/>
</dbReference>
<dbReference type="Proteomes" id="UP001153712">
    <property type="component" value="Chromosome 12"/>
</dbReference>
<dbReference type="Gene3D" id="3.40.640.10">
    <property type="entry name" value="Type I PLP-dependent aspartate aminotransferase-like (Major domain)"/>
    <property type="match status" value="1"/>
</dbReference>
<dbReference type="InterPro" id="IPR001597">
    <property type="entry name" value="ArAA_b-elim_lyase/Thr_aldolase"/>
</dbReference>
<comment type="cofactor">
    <cofactor evidence="1">
        <name>pyridoxal 5'-phosphate</name>
        <dbReference type="ChEBI" id="CHEBI:597326"/>
    </cofactor>
</comment>
<protein>
    <recommendedName>
        <fullName evidence="5">Aromatic amino acid beta-eliminating lyase/threonine aldolase domain-containing protein</fullName>
    </recommendedName>
</protein>
<feature type="domain" description="Aromatic amino acid beta-eliminating lyase/threonine aldolase" evidence="5">
    <location>
        <begin position="18"/>
        <end position="303"/>
    </location>
</feature>
<dbReference type="SUPFAM" id="SSF53383">
    <property type="entry name" value="PLP-dependent transferases"/>
    <property type="match status" value="1"/>
</dbReference>
<dbReference type="InterPro" id="IPR015424">
    <property type="entry name" value="PyrdxlP-dep_Trfase"/>
</dbReference>
<dbReference type="OrthoDB" id="10261951at2759"/>
<proteinExistence type="inferred from homology"/>
<dbReference type="EMBL" id="OU900105">
    <property type="protein sequence ID" value="CAG9856869.1"/>
    <property type="molecule type" value="Genomic_DNA"/>
</dbReference>
<comment type="similarity">
    <text evidence="2">Belongs to the threonine aldolase family.</text>
</comment>
<dbReference type="GO" id="GO:0006567">
    <property type="term" value="P:L-threonine catabolic process"/>
    <property type="evidence" value="ECO:0007669"/>
    <property type="project" value="TreeGrafter"/>
</dbReference>
<dbReference type="GO" id="GO:0008732">
    <property type="term" value="F:L-allo-threonine aldolase activity"/>
    <property type="evidence" value="ECO:0007669"/>
    <property type="project" value="TreeGrafter"/>
</dbReference>
<evidence type="ECO:0000313" key="6">
    <source>
        <dbReference type="EMBL" id="CAG9856869.1"/>
    </source>
</evidence>
<dbReference type="NCBIfam" id="NF041359">
    <property type="entry name" value="GntG_guanitoxin"/>
    <property type="match status" value="1"/>
</dbReference>
<dbReference type="Pfam" id="PF01212">
    <property type="entry name" value="Beta_elim_lyase"/>
    <property type="match status" value="1"/>
</dbReference>
<evidence type="ECO:0000256" key="4">
    <source>
        <dbReference type="ARBA" id="ARBA00023239"/>
    </source>
</evidence>
<dbReference type="CDD" id="cd06502">
    <property type="entry name" value="TA_like"/>
    <property type="match status" value="1"/>
</dbReference>
<dbReference type="FunFam" id="3.40.640.10:FF:000030">
    <property type="entry name" value="Low-specificity L-threonine aldolase"/>
    <property type="match status" value="1"/>
</dbReference>
<dbReference type="PANTHER" id="PTHR48097:SF9">
    <property type="entry name" value="L-THREONINE ALDOLASE"/>
    <property type="match status" value="1"/>
</dbReference>
<reference evidence="6" key="1">
    <citation type="submission" date="2022-01" db="EMBL/GenBank/DDBJ databases">
        <authorList>
            <person name="King R."/>
        </authorList>
    </citation>
    <scope>NUCLEOTIDE SEQUENCE</scope>
</reference>
<dbReference type="AlphaFoldDB" id="A0A9N9XK06"/>
<dbReference type="PANTHER" id="PTHR48097">
    <property type="entry name" value="L-THREONINE ALDOLASE-RELATED"/>
    <property type="match status" value="1"/>
</dbReference>